<evidence type="ECO:0000313" key="3">
    <source>
        <dbReference type="Proteomes" id="UP000324091"/>
    </source>
</evidence>
<reference evidence="2 3" key="1">
    <citation type="submission" date="2019-04" db="EMBL/GenBank/DDBJ databases">
        <title>Chromosome genome assembly for Takifugu flavidus.</title>
        <authorList>
            <person name="Xiao S."/>
        </authorList>
    </citation>
    <scope>NUCLEOTIDE SEQUENCE [LARGE SCALE GENOMIC DNA]</scope>
    <source>
        <strain evidence="2">HTHZ2018</strain>
        <tissue evidence="2">Muscle</tissue>
    </source>
</reference>
<dbReference type="AlphaFoldDB" id="A0A5C6NDM9"/>
<organism evidence="2 3">
    <name type="scientific">Takifugu flavidus</name>
    <name type="common">sansaifugu</name>
    <dbReference type="NCBI Taxonomy" id="433684"/>
    <lineage>
        <taxon>Eukaryota</taxon>
        <taxon>Metazoa</taxon>
        <taxon>Chordata</taxon>
        <taxon>Craniata</taxon>
        <taxon>Vertebrata</taxon>
        <taxon>Euteleostomi</taxon>
        <taxon>Actinopterygii</taxon>
        <taxon>Neopterygii</taxon>
        <taxon>Teleostei</taxon>
        <taxon>Neoteleostei</taxon>
        <taxon>Acanthomorphata</taxon>
        <taxon>Eupercaria</taxon>
        <taxon>Tetraodontiformes</taxon>
        <taxon>Tetradontoidea</taxon>
        <taxon>Tetraodontidae</taxon>
        <taxon>Takifugu</taxon>
    </lineage>
</organism>
<gene>
    <name evidence="2" type="ORF">D4764_22G0006850</name>
</gene>
<comment type="caution">
    <text evidence="2">The sequence shown here is derived from an EMBL/GenBank/DDBJ whole genome shotgun (WGS) entry which is preliminary data.</text>
</comment>
<feature type="compositionally biased region" description="Polar residues" evidence="1">
    <location>
        <begin position="280"/>
        <end position="299"/>
    </location>
</feature>
<evidence type="ECO:0000313" key="2">
    <source>
        <dbReference type="EMBL" id="TWW65038.1"/>
    </source>
</evidence>
<sequence length="382" mass="40770">MAANANLTGLRRRHRVKVGAGSVLSVEKVALAVGQEIGHGSVKSAARMNRAVVLFVEQVEQANRLVETGITVGGQFVQVTPLTQPAARITLSNVPPFISDEFLAKELSRHGKLGLSEPRRSGGEEAVRCAEGDLAAPDGAEMESKAEGKRSECVRVTEVSGARENVEMVVEVTGESGEAGKEMDPTGVAFEVLGGLGETGDGMSEISELGEVGEMGDMGETGEQGVAVGDVGQETGKMAGELGVGGMSTAPPKRRRKQKNVMNDGGDRKAGRLEDAAAATDNSDQEYMSDASELSNTVADSERDDLYPPSMIKNFLTKTKGMRGPDLGSYFPDKLLFIQSAGHWIKHRVVSDLTDPEIFRLKKHMGKARRQLREQSNESTSL</sequence>
<keyword evidence="3" id="KW-1185">Reference proteome</keyword>
<feature type="region of interest" description="Disordered" evidence="1">
    <location>
        <begin position="240"/>
        <end position="305"/>
    </location>
</feature>
<proteinExistence type="predicted"/>
<dbReference type="Proteomes" id="UP000324091">
    <property type="component" value="Chromosome 22"/>
</dbReference>
<name>A0A5C6NDM9_9TELE</name>
<dbReference type="EMBL" id="RHFK02000015">
    <property type="protein sequence ID" value="TWW65038.1"/>
    <property type="molecule type" value="Genomic_DNA"/>
</dbReference>
<protein>
    <submittedName>
        <fullName evidence="2">Uncharacterized protein</fullName>
    </submittedName>
</protein>
<accession>A0A5C6NDM9</accession>
<evidence type="ECO:0000256" key="1">
    <source>
        <dbReference type="SAM" id="MobiDB-lite"/>
    </source>
</evidence>
<feature type="compositionally biased region" description="Basic and acidic residues" evidence="1">
    <location>
        <begin position="265"/>
        <end position="275"/>
    </location>
</feature>